<name>A0ABQ8L4G6_LABRO</name>
<keyword evidence="2" id="KW-1185">Reference proteome</keyword>
<dbReference type="Proteomes" id="UP000830375">
    <property type="component" value="Unassembled WGS sequence"/>
</dbReference>
<reference evidence="1 2" key="1">
    <citation type="submission" date="2022-01" db="EMBL/GenBank/DDBJ databases">
        <title>A high-quality chromosome-level genome assembly of rohu carp, Labeo rohita.</title>
        <authorList>
            <person name="Arick M.A. II"/>
            <person name="Hsu C.-Y."/>
            <person name="Magbanua Z."/>
            <person name="Pechanova O."/>
            <person name="Grover C."/>
            <person name="Miller E."/>
            <person name="Thrash A."/>
            <person name="Ezzel L."/>
            <person name="Alam S."/>
            <person name="Benzie J."/>
            <person name="Hamilton M."/>
            <person name="Karsi A."/>
            <person name="Lawrence M.L."/>
            <person name="Peterson D.G."/>
        </authorList>
    </citation>
    <scope>NUCLEOTIDE SEQUENCE [LARGE SCALE GENOMIC DNA]</scope>
    <source>
        <strain evidence="2">BAU-BD-2019</strain>
        <tissue evidence="1">Blood</tissue>
    </source>
</reference>
<accession>A0ABQ8L4G6</accession>
<proteinExistence type="predicted"/>
<gene>
    <name evidence="1" type="ORF">H4Q32_028700</name>
</gene>
<comment type="caution">
    <text evidence="1">The sequence shown here is derived from an EMBL/GenBank/DDBJ whole genome shotgun (WGS) entry which is preliminary data.</text>
</comment>
<evidence type="ECO:0000313" key="1">
    <source>
        <dbReference type="EMBL" id="KAI2645654.1"/>
    </source>
</evidence>
<evidence type="ECO:0000313" key="2">
    <source>
        <dbReference type="Proteomes" id="UP000830375"/>
    </source>
</evidence>
<dbReference type="EMBL" id="JACTAM010002167">
    <property type="protein sequence ID" value="KAI2645654.1"/>
    <property type="molecule type" value="Genomic_DNA"/>
</dbReference>
<organism evidence="1 2">
    <name type="scientific">Labeo rohita</name>
    <name type="common">Indian major carp</name>
    <name type="synonym">Cyprinus rohita</name>
    <dbReference type="NCBI Taxonomy" id="84645"/>
    <lineage>
        <taxon>Eukaryota</taxon>
        <taxon>Metazoa</taxon>
        <taxon>Chordata</taxon>
        <taxon>Craniata</taxon>
        <taxon>Vertebrata</taxon>
        <taxon>Euteleostomi</taxon>
        <taxon>Actinopterygii</taxon>
        <taxon>Neopterygii</taxon>
        <taxon>Teleostei</taxon>
        <taxon>Ostariophysi</taxon>
        <taxon>Cypriniformes</taxon>
        <taxon>Cyprinidae</taxon>
        <taxon>Labeoninae</taxon>
        <taxon>Labeonini</taxon>
        <taxon>Labeo</taxon>
    </lineage>
</organism>
<protein>
    <submittedName>
        <fullName evidence="1">Calpain-B</fullName>
    </submittedName>
</protein>
<sequence>METLRELSACPVMAMETIHELTVCSVTAKEVIHELIICPAVAMEAAQELSACSVTVKWSIHVSAPLWPPNLRWSFAPPWLHAPLDPTLQTSVPQFHCLPLPYGPGLCHDPGPVPLHGLGPPSLPLFRLCSTTLLVCFNSARDGPRLLSLIAACSRR</sequence>